<dbReference type="STRING" id="1401328.P856_537"/>
<dbReference type="AlphaFoldDB" id="V9TUC8"/>
<dbReference type="GO" id="GO:0004852">
    <property type="term" value="F:uroporphyrinogen-III synthase activity"/>
    <property type="evidence" value="ECO:0007669"/>
    <property type="project" value="InterPro"/>
</dbReference>
<name>V9TUC8_9PROT</name>
<feature type="domain" description="Tetrapyrrole biosynthesis uroporphyrinogen III synthase" evidence="1">
    <location>
        <begin position="18"/>
        <end position="233"/>
    </location>
</feature>
<keyword evidence="3" id="KW-1185">Reference proteome</keyword>
<dbReference type="InterPro" id="IPR003754">
    <property type="entry name" value="4pyrrol_synth_uPrphyn_synth"/>
</dbReference>
<organism evidence="2 3">
    <name type="scientific">Candidatus Endolissoclinum faulkneri L5</name>
    <dbReference type="NCBI Taxonomy" id="1401328"/>
    <lineage>
        <taxon>Bacteria</taxon>
        <taxon>Pseudomonadati</taxon>
        <taxon>Pseudomonadota</taxon>
        <taxon>Alphaproteobacteria</taxon>
        <taxon>Rhodospirillales</taxon>
        <taxon>Rhodospirillaceae</taxon>
        <taxon>Candidatus Endolissoclinum</taxon>
    </lineage>
</organism>
<evidence type="ECO:0000313" key="3">
    <source>
        <dbReference type="Proteomes" id="UP000018700"/>
    </source>
</evidence>
<dbReference type="KEGG" id="efk:P856_537"/>
<evidence type="ECO:0000313" key="2">
    <source>
        <dbReference type="EMBL" id="AHC73752.1"/>
    </source>
</evidence>
<dbReference type="RefSeq" id="WP_025300632.1">
    <property type="nucleotide sequence ID" value="NZ_CP006745.1"/>
</dbReference>
<dbReference type="InterPro" id="IPR036108">
    <property type="entry name" value="4pyrrol_syn_uPrphyn_synt_sf"/>
</dbReference>
<reference evidence="2 3" key="1">
    <citation type="journal article" date="2013" name="PLoS ONE">
        <title>Bacterial endosymbiosis in a chordate host: long-term co-evolution and conservation of secondary metabolism.</title>
        <authorList>
            <person name="Kwan J.C."/>
            <person name="Schmidt E.W."/>
        </authorList>
    </citation>
    <scope>NUCLEOTIDE SEQUENCE [LARGE SCALE GENOMIC DNA]</scope>
    <source>
        <strain evidence="3">faulkneri L5</strain>
    </source>
</reference>
<dbReference type="eggNOG" id="COG1587">
    <property type="taxonomic scope" value="Bacteria"/>
</dbReference>
<dbReference type="EMBL" id="CP006745">
    <property type="protein sequence ID" value="AHC73752.1"/>
    <property type="molecule type" value="Genomic_DNA"/>
</dbReference>
<evidence type="ECO:0000259" key="1">
    <source>
        <dbReference type="Pfam" id="PF02602"/>
    </source>
</evidence>
<dbReference type="Pfam" id="PF02602">
    <property type="entry name" value="HEM4"/>
    <property type="match status" value="1"/>
</dbReference>
<dbReference type="OrthoDB" id="7163809at2"/>
<dbReference type="GO" id="GO:0033014">
    <property type="term" value="P:tetrapyrrole biosynthetic process"/>
    <property type="evidence" value="ECO:0007669"/>
    <property type="project" value="InterPro"/>
</dbReference>
<dbReference type="CDD" id="cd06578">
    <property type="entry name" value="HemD"/>
    <property type="match status" value="1"/>
</dbReference>
<dbReference type="HOGENOM" id="CLU_011276_10_1_5"/>
<sequence length="238" mass="25539">MQLRRVIVTRPAAAINDFRSELARYRIEVLPAPMLSVKQVVQMPTITDNVQAVLLTSGNGVQGAVRLGISRDLRVLTVGYATAQVAIKAGFTAVTSALGDSLSLVNLAIKVCKPKNGPLIWISGESVSTDLVATLAGYGFLVYRHIAYYTIMSTNIPLRVEEALRAGLVDGILFFSPRSAEAFVILVGKRSLEVACSTVSAYCLSDSIAQVISELNWGAIHVCKMPTKASLIQAMILS</sequence>
<accession>V9TUC8</accession>
<protein>
    <submittedName>
        <fullName evidence="2">Uroporphyrinogen-III synthase HemD family protein</fullName>
    </submittedName>
</protein>
<dbReference type="Gene3D" id="3.40.50.10090">
    <property type="match status" value="2"/>
</dbReference>
<dbReference type="SUPFAM" id="SSF69618">
    <property type="entry name" value="HemD-like"/>
    <property type="match status" value="1"/>
</dbReference>
<dbReference type="Proteomes" id="UP000018700">
    <property type="component" value="Chromosome"/>
</dbReference>
<proteinExistence type="predicted"/>
<gene>
    <name evidence="2" type="ORF">P856_537</name>
</gene>